<organism evidence="1 2">
    <name type="scientific">Larkinella bovis</name>
    <dbReference type="NCBI Taxonomy" id="683041"/>
    <lineage>
        <taxon>Bacteria</taxon>
        <taxon>Pseudomonadati</taxon>
        <taxon>Bacteroidota</taxon>
        <taxon>Cytophagia</taxon>
        <taxon>Cytophagales</taxon>
        <taxon>Spirosomataceae</taxon>
        <taxon>Larkinella</taxon>
    </lineage>
</organism>
<evidence type="ECO:0000313" key="1">
    <source>
        <dbReference type="EMBL" id="MFC5412451.1"/>
    </source>
</evidence>
<evidence type="ECO:0000313" key="2">
    <source>
        <dbReference type="Proteomes" id="UP001596106"/>
    </source>
</evidence>
<dbReference type="EMBL" id="JBHSMA010000012">
    <property type="protein sequence ID" value="MFC5412451.1"/>
    <property type="molecule type" value="Genomic_DNA"/>
</dbReference>
<protein>
    <recommendedName>
        <fullName evidence="3">Lipocalin-like domain-containing protein</fullName>
    </recommendedName>
</protein>
<keyword evidence="2" id="KW-1185">Reference proteome</keyword>
<name>A0ABW0IG56_9BACT</name>
<gene>
    <name evidence="1" type="ORF">ACFPMF_24210</name>
</gene>
<dbReference type="RefSeq" id="WP_379849970.1">
    <property type="nucleotide sequence ID" value="NZ_JBHSMA010000012.1"/>
</dbReference>
<dbReference type="Proteomes" id="UP001596106">
    <property type="component" value="Unassembled WGS sequence"/>
</dbReference>
<sequence>MKRLLYLVCVVVFAAGLSSCNKDSDPEPAPVVGKWKSDIIRRSGLTGDFAVGNVDIDALKVYGLDVNFEVKTDNTFAGTDRSGGVVDPFNGTWTYSGTDLTFKYDAGGEEKLTYDAAKSQLLGEQFTVPDTLINPKTNVATPVTYKLQIIFSKQ</sequence>
<evidence type="ECO:0008006" key="3">
    <source>
        <dbReference type="Google" id="ProtNLM"/>
    </source>
</evidence>
<reference evidence="2" key="1">
    <citation type="journal article" date="2019" name="Int. J. Syst. Evol. Microbiol.">
        <title>The Global Catalogue of Microorganisms (GCM) 10K type strain sequencing project: providing services to taxonomists for standard genome sequencing and annotation.</title>
        <authorList>
            <consortium name="The Broad Institute Genomics Platform"/>
            <consortium name="The Broad Institute Genome Sequencing Center for Infectious Disease"/>
            <person name="Wu L."/>
            <person name="Ma J."/>
        </authorList>
    </citation>
    <scope>NUCLEOTIDE SEQUENCE [LARGE SCALE GENOMIC DNA]</scope>
    <source>
        <strain evidence="2">CCUG 55250</strain>
    </source>
</reference>
<proteinExistence type="predicted"/>
<accession>A0ABW0IG56</accession>
<comment type="caution">
    <text evidence="1">The sequence shown here is derived from an EMBL/GenBank/DDBJ whole genome shotgun (WGS) entry which is preliminary data.</text>
</comment>
<dbReference type="PROSITE" id="PS51257">
    <property type="entry name" value="PROKAR_LIPOPROTEIN"/>
    <property type="match status" value="1"/>
</dbReference>